<organism evidence="2 3">
    <name type="scientific">Daphnia magna</name>
    <dbReference type="NCBI Taxonomy" id="35525"/>
    <lineage>
        <taxon>Eukaryota</taxon>
        <taxon>Metazoa</taxon>
        <taxon>Ecdysozoa</taxon>
        <taxon>Arthropoda</taxon>
        <taxon>Crustacea</taxon>
        <taxon>Branchiopoda</taxon>
        <taxon>Diplostraca</taxon>
        <taxon>Cladocera</taxon>
        <taxon>Anomopoda</taxon>
        <taxon>Daphniidae</taxon>
        <taxon>Daphnia</taxon>
    </lineage>
</organism>
<comment type="caution">
    <text evidence="2">The sequence shown here is derived from an EMBL/GenBank/DDBJ whole genome shotgun (WGS) entry which is preliminary data.</text>
</comment>
<evidence type="ECO:0000256" key="1">
    <source>
        <dbReference type="SAM" id="MobiDB-lite"/>
    </source>
</evidence>
<gene>
    <name evidence="2" type="ORF">OUZ56_024997</name>
</gene>
<dbReference type="EMBL" id="JAOYFB010000004">
    <property type="protein sequence ID" value="KAK4012761.1"/>
    <property type="molecule type" value="Genomic_DNA"/>
</dbReference>
<reference evidence="2 3" key="1">
    <citation type="journal article" date="2023" name="Nucleic Acids Res.">
        <title>The hologenome of Daphnia magna reveals possible DNA methylation and microbiome-mediated evolution of the host genome.</title>
        <authorList>
            <person name="Chaturvedi A."/>
            <person name="Li X."/>
            <person name="Dhandapani V."/>
            <person name="Marshall H."/>
            <person name="Kissane S."/>
            <person name="Cuenca-Cambronero M."/>
            <person name="Asole G."/>
            <person name="Calvet F."/>
            <person name="Ruiz-Romero M."/>
            <person name="Marangio P."/>
            <person name="Guigo R."/>
            <person name="Rago D."/>
            <person name="Mirbahai L."/>
            <person name="Eastwood N."/>
            <person name="Colbourne J.K."/>
            <person name="Zhou J."/>
            <person name="Mallon E."/>
            <person name="Orsini L."/>
        </authorList>
    </citation>
    <scope>NUCLEOTIDE SEQUENCE [LARGE SCALE GENOMIC DNA]</scope>
    <source>
        <strain evidence="2">LRV0_1</strain>
    </source>
</reference>
<name>A0ABQ9ZIM5_9CRUS</name>
<sequence>MKNKQKKKQQLCVRHNSSVYIARCSQLMQKKSLARHHGGDSNLPLEMGNKRRRQQTSAASDKRLKTSRNNRNYTNQTFQNVVFFNWGFNSGDDSCGYSTQKNGKDGS</sequence>
<protein>
    <submittedName>
        <fullName evidence="2">Uncharacterized protein</fullName>
    </submittedName>
</protein>
<evidence type="ECO:0000313" key="2">
    <source>
        <dbReference type="EMBL" id="KAK4012761.1"/>
    </source>
</evidence>
<dbReference type="Proteomes" id="UP001234178">
    <property type="component" value="Unassembled WGS sequence"/>
</dbReference>
<feature type="region of interest" description="Disordered" evidence="1">
    <location>
        <begin position="32"/>
        <end position="73"/>
    </location>
</feature>
<accession>A0ABQ9ZIM5</accession>
<keyword evidence="3" id="KW-1185">Reference proteome</keyword>
<evidence type="ECO:0000313" key="3">
    <source>
        <dbReference type="Proteomes" id="UP001234178"/>
    </source>
</evidence>
<proteinExistence type="predicted"/>